<dbReference type="STRING" id="7266.A0A3B0J4J4"/>
<dbReference type="OrthoDB" id="7883050at2759"/>
<protein>
    <submittedName>
        <fullName evidence="1">Uncharacterized protein</fullName>
    </submittedName>
</protein>
<accession>A0A3B0J4J4</accession>
<reference evidence="2" key="1">
    <citation type="submission" date="2018-01" db="EMBL/GenBank/DDBJ databases">
        <authorList>
            <person name="Alioto T."/>
            <person name="Alioto T."/>
        </authorList>
    </citation>
    <scope>NUCLEOTIDE SEQUENCE [LARGE SCALE GENOMIC DNA]</scope>
</reference>
<dbReference type="OMA" id="FVGQCFR"/>
<sequence length="883" mass="100973">MDFVSIFSTGGSVEYVVREYATAFMGAIFADPQNWHAKVSHQFVGQCFHVMGLKFNVSVKAFRKTQDHPYRNDNPNYVFDAVPLVMTAVESFLAQLPTVLDRYEKSLEPNRRRATTAAAKRFHDLTNPVSCYIKVVFTWTKVVHYICDKMEQDPSAGDKYLCEPVARMSFSILCGLSKLLPTYNNAFEGFKQICFTLTIDARYGLFFQATINHVLKPMLDMFREHYETFCGVENSALDFVYYTLAIVMEDESCYIMAYEFLETMIKQFAQGQQRDPSGNLYLRLFTNELITDRFLALHFEVLKSSKSKSLLMATLLYIQTLQGHIVSAEWFPTRFHEIILELLLRLPIALAMVCSMAAKLYVELVQRQYSETEIVMHILETYVKSQYNPRRNPSFAQFRSQLTRYLKTIMQHFPALGRFKMYACVFTAQQVRIELSVIAAQSVSVIFDLYLLDYSTSEVAREQVHDLLHMWPYLITSSANPSSTRAVLYSIYSAVNFMDVASNNLELLLTLENFCLDKFLHDETLSDSEISGLYTNLSRSVEATGNRQIHITAAGSVHYQHAQLQSQMNANDLDASQREELLEAYVQCLRRLHALLRANKLSGDHLVEMLDSVVLNLLERPQQKENLSIFGSESLAFMLIRLHKEHKDVIGIAQQLCDFCVYELTNPAGESFKRTKFMFCSVVILHIGLQNDLPLDAATYDALLMSLTATPSGSQHSCNQLTQSYIQEMHLLFRQMLACDHVALPNNRIWRALIHTTVPGAASKVLRNELDLLVGVLIEHRVHCYVHCLSVIQLRFGSEASANKRLTATLKAHLQLIECHATDVDAWMLRWTVFHGSLKLLIKKMGAVRLEANTAQVNRLLPLQHLQLIVANMRLKETHFLKM</sequence>
<gene>
    <name evidence="1" type="ORF">DGUA_6G007341</name>
</gene>
<evidence type="ECO:0000313" key="2">
    <source>
        <dbReference type="Proteomes" id="UP000268350"/>
    </source>
</evidence>
<proteinExistence type="predicted"/>
<name>A0A3B0J4J4_DROGU</name>
<dbReference type="AlphaFoldDB" id="A0A3B0J4J4"/>
<dbReference type="Proteomes" id="UP000268350">
    <property type="component" value="Unassembled WGS sequence"/>
</dbReference>
<evidence type="ECO:0000313" key="1">
    <source>
        <dbReference type="EMBL" id="SPP76764.1"/>
    </source>
</evidence>
<organism evidence="1 2">
    <name type="scientific">Drosophila guanche</name>
    <name type="common">Fruit fly</name>
    <dbReference type="NCBI Taxonomy" id="7266"/>
    <lineage>
        <taxon>Eukaryota</taxon>
        <taxon>Metazoa</taxon>
        <taxon>Ecdysozoa</taxon>
        <taxon>Arthropoda</taxon>
        <taxon>Hexapoda</taxon>
        <taxon>Insecta</taxon>
        <taxon>Pterygota</taxon>
        <taxon>Neoptera</taxon>
        <taxon>Endopterygota</taxon>
        <taxon>Diptera</taxon>
        <taxon>Brachycera</taxon>
        <taxon>Muscomorpha</taxon>
        <taxon>Ephydroidea</taxon>
        <taxon>Drosophilidae</taxon>
        <taxon>Drosophila</taxon>
        <taxon>Sophophora</taxon>
    </lineage>
</organism>
<keyword evidence="2" id="KW-1185">Reference proteome</keyword>
<dbReference type="EMBL" id="OUUW01000002">
    <property type="protein sequence ID" value="SPP76764.1"/>
    <property type="molecule type" value="Genomic_DNA"/>
</dbReference>